<feature type="transmembrane region" description="Helical" evidence="8">
    <location>
        <begin position="442"/>
        <end position="464"/>
    </location>
</feature>
<keyword evidence="4 8" id="KW-0812">Transmembrane</keyword>
<evidence type="ECO:0000256" key="2">
    <source>
        <dbReference type="ARBA" id="ARBA00009598"/>
    </source>
</evidence>
<dbReference type="PANTHER" id="PTHR43826:SF6">
    <property type="entry name" value="GLYCEROL-3-PHOSPHATE TRANSPORTER"/>
    <property type="match status" value="1"/>
</dbReference>
<dbReference type="InterPro" id="IPR021159">
    <property type="entry name" value="Sugar-P_transporter_CS"/>
</dbReference>
<evidence type="ECO:0000256" key="4">
    <source>
        <dbReference type="ARBA" id="ARBA00022692"/>
    </source>
</evidence>
<evidence type="ECO:0000256" key="1">
    <source>
        <dbReference type="ARBA" id="ARBA00004651"/>
    </source>
</evidence>
<keyword evidence="11" id="KW-1185">Reference proteome</keyword>
<dbReference type="InterPro" id="IPR036259">
    <property type="entry name" value="MFS_trans_sf"/>
</dbReference>
<feature type="transmembrane region" description="Helical" evidence="8">
    <location>
        <begin position="353"/>
        <end position="370"/>
    </location>
</feature>
<feature type="transmembrane region" description="Helical" evidence="8">
    <location>
        <begin position="123"/>
        <end position="145"/>
    </location>
</feature>
<dbReference type="PROSITE" id="PS00942">
    <property type="entry name" value="GLPT"/>
    <property type="match status" value="1"/>
</dbReference>
<dbReference type="PIRSF" id="PIRSF002808">
    <property type="entry name" value="Hexose_phosphate_transp"/>
    <property type="match status" value="1"/>
</dbReference>
<evidence type="ECO:0000256" key="8">
    <source>
        <dbReference type="SAM" id="Phobius"/>
    </source>
</evidence>
<feature type="transmembrane region" description="Helical" evidence="8">
    <location>
        <begin position="192"/>
        <end position="213"/>
    </location>
</feature>
<accession>A0ABX6LTE2</accession>
<dbReference type="PANTHER" id="PTHR43826">
    <property type="entry name" value="GLUCOSE-6-PHOSPHATE EXCHANGER SLC37A4"/>
    <property type="match status" value="1"/>
</dbReference>
<feature type="transmembrane region" description="Helical" evidence="8">
    <location>
        <begin position="151"/>
        <end position="171"/>
    </location>
</feature>
<keyword evidence="3" id="KW-0813">Transport</keyword>
<feature type="transmembrane region" description="Helical" evidence="8">
    <location>
        <begin position="93"/>
        <end position="111"/>
    </location>
</feature>
<dbReference type="SUPFAM" id="SSF103473">
    <property type="entry name" value="MFS general substrate transporter"/>
    <property type="match status" value="1"/>
</dbReference>
<keyword evidence="6 8" id="KW-0472">Membrane</keyword>
<dbReference type="InterPro" id="IPR020846">
    <property type="entry name" value="MFS_dom"/>
</dbReference>
<dbReference type="InterPro" id="IPR005267">
    <property type="entry name" value="G3P_transporter"/>
</dbReference>
<evidence type="ECO:0000313" key="11">
    <source>
        <dbReference type="Proteomes" id="UP000501048"/>
    </source>
</evidence>
<dbReference type="NCBIfam" id="TIGR00712">
    <property type="entry name" value="glpT"/>
    <property type="match status" value="1"/>
</dbReference>
<keyword evidence="5 8" id="KW-1133">Transmembrane helix</keyword>
<feature type="transmembrane region" description="Helical" evidence="8">
    <location>
        <begin position="382"/>
        <end position="402"/>
    </location>
</feature>
<dbReference type="Gene3D" id="1.20.1250.20">
    <property type="entry name" value="MFS general substrate transporter like domains"/>
    <property type="match status" value="2"/>
</dbReference>
<protein>
    <recommendedName>
        <fullName evidence="7">Glycerol-3-phosphate transporter</fullName>
    </recommendedName>
</protein>
<feature type="transmembrane region" description="Helical" evidence="8">
    <location>
        <begin position="322"/>
        <end position="341"/>
    </location>
</feature>
<evidence type="ECO:0000313" key="10">
    <source>
        <dbReference type="EMBL" id="QJC94763.1"/>
    </source>
</evidence>
<dbReference type="NCBIfam" id="TIGR00881">
    <property type="entry name" value="2A0104"/>
    <property type="match status" value="1"/>
</dbReference>
<dbReference type="Proteomes" id="UP000501048">
    <property type="component" value="Chromosome"/>
</dbReference>
<feature type="transmembrane region" description="Helical" evidence="8">
    <location>
        <begin position="55"/>
        <end position="73"/>
    </location>
</feature>
<feature type="domain" description="Major facilitator superfamily (MFS) profile" evidence="9">
    <location>
        <begin position="55"/>
        <end position="468"/>
    </location>
</feature>
<comment type="subcellular location">
    <subcellularLocation>
        <location evidence="1">Cell membrane</location>
        <topology evidence="1">Multi-pass membrane protein</topology>
    </subcellularLocation>
</comment>
<dbReference type="InterPro" id="IPR051337">
    <property type="entry name" value="OPA_Antiporter"/>
</dbReference>
<dbReference type="PROSITE" id="PS50850">
    <property type="entry name" value="MFS"/>
    <property type="match status" value="1"/>
</dbReference>
<sequence length="473" mass="53215">MTRGVFWLFLFVRKEARHTSNTNSKGDDLMFHLFKPAPHIERLDESKTDAAYKRLRLQVFIGIFIGYAGYYLLRKNFAFAIPYLQEQGFSKTELGLVLAAVSIAYGFSKFIMGMVSDRCNPRYFLATGLFLSAIVNILFVSMPWVTSSVTIMFIFMFINGWFQGMGWPPCGRTMAHWFSISERGTKMSIWNVAHNIGGGILAPLVTLGIAMFVTWKSVFFFPAIIAILISFLIVLLVRDTPQSCGLPPIEEYRNDYPKHAFKDQEKELTTKEILFQYVLNNKFLWYIAFANVFVYFVRYGVVDWAPTYLTEAKGFSPEDSRWSYFLYEYAGIPGTILCGWISDRFFKSRRAPAGVLFMAGVFIAVLVYWLNPAGHPLVDNIALISIGFLIYGPVMLIGLQAIDLAPKKAAGTAAGLTGFFGYIGGSAFANAIMGLVVDRFDWNGGFIMLISSCILAIVFLALTWNTGKRAEHA</sequence>
<dbReference type="Pfam" id="PF07690">
    <property type="entry name" value="MFS_1"/>
    <property type="match status" value="1"/>
</dbReference>
<feature type="transmembrane region" description="Helical" evidence="8">
    <location>
        <begin position="283"/>
        <end position="302"/>
    </location>
</feature>
<comment type="similarity">
    <text evidence="2">Belongs to the major facilitator superfamily. Organophosphate:Pi antiporter (OPA) (TC 2.A.1.4) family.</text>
</comment>
<gene>
    <name evidence="10" type="primary">glpT</name>
    <name evidence="10" type="ORF">HC660_02510</name>
</gene>
<feature type="transmembrane region" description="Helical" evidence="8">
    <location>
        <begin position="414"/>
        <end position="436"/>
    </location>
</feature>
<evidence type="ECO:0000256" key="7">
    <source>
        <dbReference type="NCBIfam" id="TIGR00712"/>
    </source>
</evidence>
<evidence type="ECO:0000256" key="6">
    <source>
        <dbReference type="ARBA" id="ARBA00023136"/>
    </source>
</evidence>
<dbReference type="EMBL" id="CP051464">
    <property type="protein sequence ID" value="QJC94763.1"/>
    <property type="molecule type" value="Genomic_DNA"/>
</dbReference>
<evidence type="ECO:0000256" key="5">
    <source>
        <dbReference type="ARBA" id="ARBA00022989"/>
    </source>
</evidence>
<dbReference type="InterPro" id="IPR011701">
    <property type="entry name" value="MFS"/>
</dbReference>
<name>A0ABX6LTE2_BACMO</name>
<feature type="transmembrane region" description="Helical" evidence="8">
    <location>
        <begin position="219"/>
        <end position="237"/>
    </location>
</feature>
<evidence type="ECO:0000259" key="9">
    <source>
        <dbReference type="PROSITE" id="PS50850"/>
    </source>
</evidence>
<evidence type="ECO:0000256" key="3">
    <source>
        <dbReference type="ARBA" id="ARBA00022448"/>
    </source>
</evidence>
<reference evidence="10 11" key="1">
    <citation type="submission" date="2020-04" db="EMBL/GenBank/DDBJ databases">
        <title>Plant growth promoting and environmental Bacillus: genomic and epigenetic comparison.</title>
        <authorList>
            <person name="Reva O.N."/>
            <person name="Lutz S."/>
            <person name="Ahrens C.H."/>
        </authorList>
    </citation>
    <scope>NUCLEOTIDE SEQUENCE [LARGE SCALE GENOMIC DNA]</scope>
    <source>
        <strain evidence="10 11">UCMB5075</strain>
    </source>
</reference>
<proteinExistence type="inferred from homology"/>
<organism evidence="10 11">
    <name type="scientific">Bacillus mojavensis</name>
    <dbReference type="NCBI Taxonomy" id="72360"/>
    <lineage>
        <taxon>Bacteria</taxon>
        <taxon>Bacillati</taxon>
        <taxon>Bacillota</taxon>
        <taxon>Bacilli</taxon>
        <taxon>Bacillales</taxon>
        <taxon>Bacillaceae</taxon>
        <taxon>Bacillus</taxon>
    </lineage>
</organism>
<dbReference type="InterPro" id="IPR000849">
    <property type="entry name" value="Sugar_P_transporter"/>
</dbReference>
<dbReference type="CDD" id="cd17345">
    <property type="entry name" value="MFS_GlpT"/>
    <property type="match status" value="1"/>
</dbReference>